<organism evidence="1 2">
    <name type="scientific">Floridaenema evergladense BLCC-F167</name>
    <dbReference type="NCBI Taxonomy" id="3153639"/>
    <lineage>
        <taxon>Bacteria</taxon>
        <taxon>Bacillati</taxon>
        <taxon>Cyanobacteriota</taxon>
        <taxon>Cyanophyceae</taxon>
        <taxon>Oscillatoriophycideae</taxon>
        <taxon>Aerosakkonematales</taxon>
        <taxon>Aerosakkonemataceae</taxon>
        <taxon>Floridanema</taxon>
        <taxon>Floridanema evergladense</taxon>
    </lineage>
</organism>
<name>A0ABV4WCX2_9CYAN</name>
<evidence type="ECO:0008006" key="3">
    <source>
        <dbReference type="Google" id="ProtNLM"/>
    </source>
</evidence>
<dbReference type="EMBL" id="JBHFNT010000004">
    <property type="protein sequence ID" value="MFB2832930.1"/>
    <property type="molecule type" value="Genomic_DNA"/>
</dbReference>
<proteinExistence type="predicted"/>
<gene>
    <name evidence="1" type="ORF">ACE1CA_00195</name>
</gene>
<accession>A0ABV4WCX2</accession>
<reference evidence="1 2" key="1">
    <citation type="submission" date="2024-09" db="EMBL/GenBank/DDBJ databases">
        <title>Floridaenema gen nov. (Aerosakkonemataceae, Aerosakkonematales ord. nov., Cyanobacteria) from benthic tropical and subtropical fresh waters, with the description of four new species.</title>
        <authorList>
            <person name="Moretto J.A."/>
            <person name="Berthold D.E."/>
            <person name="Lefler F.W."/>
            <person name="Huang I.-S."/>
            <person name="Laughinghouse H. IV."/>
        </authorList>
    </citation>
    <scope>NUCLEOTIDE SEQUENCE [LARGE SCALE GENOMIC DNA]</scope>
    <source>
        <strain evidence="1 2">BLCC-F167</strain>
    </source>
</reference>
<comment type="caution">
    <text evidence="1">The sequence shown here is derived from an EMBL/GenBank/DDBJ whole genome shotgun (WGS) entry which is preliminary data.</text>
</comment>
<dbReference type="RefSeq" id="WP_413275406.1">
    <property type="nucleotide sequence ID" value="NZ_JBHFNT010000004.1"/>
</dbReference>
<sequence>MKCPHCGSSVITTKGKSRDGHPKFKCGVCDRLFQEGVKHRPFWSPEEDELLLKLGQSPNLEQLWNGYAKVNKWPSRTHKALIARLLRLGSSRYEQGNGWLSRSQLLKALGMSEASAFSFSNWVAHGLPVTKDDSGFHRVFLGDFVRWCLSPRGMDIAAKFVSKNKSVAAWFLAAVIEWQNEPNPLQEKPRKVR</sequence>
<keyword evidence="2" id="KW-1185">Reference proteome</keyword>
<evidence type="ECO:0000313" key="2">
    <source>
        <dbReference type="Proteomes" id="UP001576780"/>
    </source>
</evidence>
<dbReference type="Proteomes" id="UP001576780">
    <property type="component" value="Unassembled WGS sequence"/>
</dbReference>
<evidence type="ECO:0000313" key="1">
    <source>
        <dbReference type="EMBL" id="MFB2832930.1"/>
    </source>
</evidence>
<protein>
    <recommendedName>
        <fullName evidence="3">Transposase</fullName>
    </recommendedName>
</protein>